<accession>A0A1L7AN18</accession>
<feature type="coiled-coil region" evidence="1">
    <location>
        <begin position="90"/>
        <end position="138"/>
    </location>
</feature>
<organism evidence="2 3">
    <name type="scientific">Roseomonas gilardii</name>
    <dbReference type="NCBI Taxonomy" id="257708"/>
    <lineage>
        <taxon>Bacteria</taxon>
        <taxon>Pseudomonadati</taxon>
        <taxon>Pseudomonadota</taxon>
        <taxon>Alphaproteobacteria</taxon>
        <taxon>Acetobacterales</taxon>
        <taxon>Roseomonadaceae</taxon>
        <taxon>Roseomonas</taxon>
    </lineage>
</organism>
<dbReference type="KEGG" id="rgi:RGI145_22565"/>
<keyword evidence="1" id="KW-0175">Coiled coil</keyword>
<gene>
    <name evidence="2" type="ORF">RGI145_22565</name>
</gene>
<dbReference type="AlphaFoldDB" id="A0A1L7AN18"/>
<evidence type="ECO:0000256" key="1">
    <source>
        <dbReference type="SAM" id="Coils"/>
    </source>
</evidence>
<keyword evidence="2" id="KW-0614">Plasmid</keyword>
<geneLocation type="plasmid" evidence="2 3">
    <name>1</name>
</geneLocation>
<dbReference type="EMBL" id="CP015585">
    <property type="protein sequence ID" value="APT60142.1"/>
    <property type="molecule type" value="Genomic_DNA"/>
</dbReference>
<evidence type="ECO:0000313" key="2">
    <source>
        <dbReference type="EMBL" id="APT60142.1"/>
    </source>
</evidence>
<proteinExistence type="predicted"/>
<dbReference type="Proteomes" id="UP000185494">
    <property type="component" value="Chromosome 1"/>
</dbReference>
<name>A0A1L7AN18_9PROT</name>
<sequence>MDDHDTGISGAAGYLLGRMAAESAQDQARLRKYLRSRFSRPVRRPYEAESVDRAIAEWQEAVRSRDATIQGLREQGAAVVTERDQWRDYARAVEGEREALRTQASALQDNKFRLLDRVVDLEAENSGLLEDVEMLRAEVARLRNGTD</sequence>
<reference evidence="2 3" key="1">
    <citation type="submission" date="2016-05" db="EMBL/GenBank/DDBJ databases">
        <title>Complete Genome and Methylome Analysis of Psychrotrophic Bacterial Isolates from Antarctic Lake Untersee.</title>
        <authorList>
            <person name="Fomenkov A."/>
            <person name="Akimov V.N."/>
            <person name="Vasilyeva L.V."/>
            <person name="Andersen D."/>
            <person name="Vincze T."/>
            <person name="Roberts R.J."/>
        </authorList>
    </citation>
    <scope>NUCLEOTIDE SEQUENCE [LARGE SCALE GENOMIC DNA]</scope>
    <source>
        <strain evidence="2 3">U14-5</strain>
        <plasmid evidence="3">Plasmid 1</plasmid>
    </source>
</reference>
<evidence type="ECO:0000313" key="3">
    <source>
        <dbReference type="Proteomes" id="UP000185494"/>
    </source>
</evidence>
<protein>
    <submittedName>
        <fullName evidence="2">Uncharacterized protein</fullName>
    </submittedName>
</protein>